<reference evidence="2" key="1">
    <citation type="journal article" date="2019" name="Int. J. Syst. Evol. Microbiol.">
        <title>The Global Catalogue of Microorganisms (GCM) 10K type strain sequencing project: providing services to taxonomists for standard genome sequencing and annotation.</title>
        <authorList>
            <consortium name="The Broad Institute Genomics Platform"/>
            <consortium name="The Broad Institute Genome Sequencing Center for Infectious Disease"/>
            <person name="Wu L."/>
            <person name="Ma J."/>
        </authorList>
    </citation>
    <scope>NUCLEOTIDE SEQUENCE [LARGE SCALE GENOMIC DNA]</scope>
    <source>
        <strain evidence="2">CCUG 49018</strain>
    </source>
</reference>
<keyword evidence="2" id="KW-1185">Reference proteome</keyword>
<gene>
    <name evidence="1" type="ORF">ACFQ34_08745</name>
</gene>
<comment type="caution">
    <text evidence="1">The sequence shown here is derived from an EMBL/GenBank/DDBJ whole genome shotgun (WGS) entry which is preliminary data.</text>
</comment>
<dbReference type="Proteomes" id="UP001597182">
    <property type="component" value="Unassembled WGS sequence"/>
</dbReference>
<protein>
    <submittedName>
        <fullName evidence="1">Uncharacterized protein</fullName>
    </submittedName>
</protein>
<name>A0ABW3VDK0_9PSEU</name>
<dbReference type="InterPro" id="IPR012340">
    <property type="entry name" value="NA-bd_OB-fold"/>
</dbReference>
<accession>A0ABW3VDK0</accession>
<dbReference type="EMBL" id="JBHTMB010000060">
    <property type="protein sequence ID" value="MFD1233367.1"/>
    <property type="molecule type" value="Genomic_DNA"/>
</dbReference>
<evidence type="ECO:0000313" key="1">
    <source>
        <dbReference type="EMBL" id="MFD1233367.1"/>
    </source>
</evidence>
<proteinExistence type="predicted"/>
<organism evidence="1 2">
    <name type="scientific">Pseudonocardia benzenivorans</name>
    <dbReference type="NCBI Taxonomy" id="228005"/>
    <lineage>
        <taxon>Bacteria</taxon>
        <taxon>Bacillati</taxon>
        <taxon>Actinomycetota</taxon>
        <taxon>Actinomycetes</taxon>
        <taxon>Pseudonocardiales</taxon>
        <taxon>Pseudonocardiaceae</taxon>
        <taxon>Pseudonocardia</taxon>
    </lineage>
</organism>
<evidence type="ECO:0000313" key="2">
    <source>
        <dbReference type="Proteomes" id="UP001597182"/>
    </source>
</evidence>
<dbReference type="RefSeq" id="WP_379652853.1">
    <property type="nucleotide sequence ID" value="NZ_JBHTMB010000060.1"/>
</dbReference>
<dbReference type="Gene3D" id="2.40.50.140">
    <property type="entry name" value="Nucleic acid-binding proteins"/>
    <property type="match status" value="1"/>
</dbReference>
<sequence>MQIRQKIRIRAAVDAIVGGVIGRLDQPEALILGRWDDRGRLRVAGRSRPLRADERAELAGVLAPPQGPHPWPPVIPASRFGQLGAEPVAYTKVRPDLVVEVDADVCWEQDRWRHPVAYRRLRIDLAASDVAPGRPV</sequence>